<dbReference type="Proteomes" id="UP001172721">
    <property type="component" value="Unassembled WGS sequence"/>
</dbReference>
<protein>
    <recommendedName>
        <fullName evidence="3">STAS domain-containing protein</fullName>
    </recommendedName>
</protein>
<dbReference type="Gene3D" id="3.30.750.24">
    <property type="entry name" value="STAS domain"/>
    <property type="match status" value="1"/>
</dbReference>
<gene>
    <name evidence="1" type="ORF">QYB97_01430</name>
</gene>
<dbReference type="SUPFAM" id="SSF52091">
    <property type="entry name" value="SpoIIaa-like"/>
    <property type="match status" value="1"/>
</dbReference>
<keyword evidence="2" id="KW-1185">Reference proteome</keyword>
<evidence type="ECO:0000313" key="2">
    <source>
        <dbReference type="Proteomes" id="UP001172721"/>
    </source>
</evidence>
<sequence length="267" mass="30504">MMKNILGSSIKHMPIPYFEIDEQLNILSRSDKSCETFTTKENFLDLVDLESREKAIFLLVSEKLTHEIELVLQTLNSPYSLFSCSINWDDGVGHLVCIEQTGKLKALESKVEQQCKRLAETDFELLEQKEQLEQSLKRVLELSANFIRLSEHAGLVPLTGELSPQLIQENHLSLTNAAHKGEFSIVFFDFSNLGKLTTDGLTSLKELIHSLNLVGVVCYVIGLKPSHASYLKNKDIYDKTYFLRNLDEFIQIDLEYNPQQKDNIILH</sequence>
<name>A0ABT8HQT1_9BACL</name>
<organism evidence="1 2">
    <name type="scientific">Fictibacillus fluitans</name>
    <dbReference type="NCBI Taxonomy" id="3058422"/>
    <lineage>
        <taxon>Bacteria</taxon>
        <taxon>Bacillati</taxon>
        <taxon>Bacillota</taxon>
        <taxon>Bacilli</taxon>
        <taxon>Bacillales</taxon>
        <taxon>Fictibacillaceae</taxon>
        <taxon>Fictibacillus</taxon>
    </lineage>
</organism>
<reference evidence="1" key="1">
    <citation type="submission" date="2023-07" db="EMBL/GenBank/DDBJ databases">
        <title>Fictibacillus sp. isolated from freshwater pond.</title>
        <authorList>
            <person name="Kirdat K."/>
            <person name="Bhat A."/>
            <person name="Mourya A."/>
            <person name="Yadav A."/>
        </authorList>
    </citation>
    <scope>NUCLEOTIDE SEQUENCE</scope>
    <source>
        <strain evidence="1">NE201</strain>
    </source>
</reference>
<dbReference type="EMBL" id="JAUHTR010000001">
    <property type="protein sequence ID" value="MDN4523113.1"/>
    <property type="molecule type" value="Genomic_DNA"/>
</dbReference>
<comment type="caution">
    <text evidence="1">The sequence shown here is derived from an EMBL/GenBank/DDBJ whole genome shotgun (WGS) entry which is preliminary data.</text>
</comment>
<evidence type="ECO:0000313" key="1">
    <source>
        <dbReference type="EMBL" id="MDN4523113.1"/>
    </source>
</evidence>
<evidence type="ECO:0008006" key="3">
    <source>
        <dbReference type="Google" id="ProtNLM"/>
    </source>
</evidence>
<dbReference type="InterPro" id="IPR036513">
    <property type="entry name" value="STAS_dom_sf"/>
</dbReference>
<accession>A0ABT8HQT1</accession>
<proteinExistence type="predicted"/>
<dbReference type="RefSeq" id="WP_301164176.1">
    <property type="nucleotide sequence ID" value="NZ_JAUHTR010000001.1"/>
</dbReference>